<comment type="caution">
    <text evidence="2">The sequence shown here is derived from an EMBL/GenBank/DDBJ whole genome shotgun (WGS) entry which is preliminary data.</text>
</comment>
<keyword evidence="1" id="KW-0472">Membrane</keyword>
<gene>
    <name evidence="2" type="ORF">LY79DRAFT_235672</name>
</gene>
<name>A0AAD8PY89_9PEZI</name>
<dbReference type="EMBL" id="JAHLJV010000036">
    <property type="protein sequence ID" value="KAK1589837.1"/>
    <property type="molecule type" value="Genomic_DNA"/>
</dbReference>
<dbReference type="AlphaFoldDB" id="A0AAD8PY89"/>
<accession>A0AAD8PY89</accession>
<keyword evidence="1" id="KW-1133">Transmembrane helix</keyword>
<dbReference type="RefSeq" id="XP_060413374.1">
    <property type="nucleotide sequence ID" value="XM_060551699.1"/>
</dbReference>
<keyword evidence="1" id="KW-0812">Transmembrane</keyword>
<feature type="transmembrane region" description="Helical" evidence="1">
    <location>
        <begin position="70"/>
        <end position="87"/>
    </location>
</feature>
<feature type="transmembrane region" description="Helical" evidence="1">
    <location>
        <begin position="99"/>
        <end position="120"/>
    </location>
</feature>
<sequence length="211" mass="24267">MRRMRRRRRRRRRRRGRRHRLRLSFRELRVFSTSYPSVAGFLPNYATLFTTRSGNPRHVHSLTFSFNLPVSPPPVLSYIAMYVSSRLGSLRGLAPFSPCLNVVLSSVVLGSVVLSAAGVVRNPVWSCHRVSVPLYRYDRRKSCKVPECVVEATAVVQSLFRNGQMAIYQLGSSLETRNMTCRARSGRSQNHSRSARRKENGRWTLWTICIL</sequence>
<dbReference type="GeneID" id="85435939"/>
<reference evidence="2" key="1">
    <citation type="submission" date="2021-06" db="EMBL/GenBank/DDBJ databases">
        <title>Comparative genomics, transcriptomics and evolutionary studies reveal genomic signatures of adaptation to plant cell wall in hemibiotrophic fungi.</title>
        <authorList>
            <consortium name="DOE Joint Genome Institute"/>
            <person name="Baroncelli R."/>
            <person name="Diaz J.F."/>
            <person name="Benocci T."/>
            <person name="Peng M."/>
            <person name="Battaglia E."/>
            <person name="Haridas S."/>
            <person name="Andreopoulos W."/>
            <person name="Labutti K."/>
            <person name="Pangilinan J."/>
            <person name="Floch G.L."/>
            <person name="Makela M.R."/>
            <person name="Henrissat B."/>
            <person name="Grigoriev I.V."/>
            <person name="Crouch J.A."/>
            <person name="De Vries R.P."/>
            <person name="Sukno S.A."/>
            <person name="Thon M.R."/>
        </authorList>
    </citation>
    <scope>NUCLEOTIDE SEQUENCE</scope>
    <source>
        <strain evidence="2">CBS 125086</strain>
    </source>
</reference>
<evidence type="ECO:0000313" key="3">
    <source>
        <dbReference type="Proteomes" id="UP001230504"/>
    </source>
</evidence>
<evidence type="ECO:0000313" key="2">
    <source>
        <dbReference type="EMBL" id="KAK1589837.1"/>
    </source>
</evidence>
<evidence type="ECO:0000256" key="1">
    <source>
        <dbReference type="SAM" id="Phobius"/>
    </source>
</evidence>
<keyword evidence="3" id="KW-1185">Reference proteome</keyword>
<dbReference type="Proteomes" id="UP001230504">
    <property type="component" value="Unassembled WGS sequence"/>
</dbReference>
<protein>
    <submittedName>
        <fullName evidence="2">Uncharacterized protein</fullName>
    </submittedName>
</protein>
<organism evidence="2 3">
    <name type="scientific">Colletotrichum navitas</name>
    <dbReference type="NCBI Taxonomy" id="681940"/>
    <lineage>
        <taxon>Eukaryota</taxon>
        <taxon>Fungi</taxon>
        <taxon>Dikarya</taxon>
        <taxon>Ascomycota</taxon>
        <taxon>Pezizomycotina</taxon>
        <taxon>Sordariomycetes</taxon>
        <taxon>Hypocreomycetidae</taxon>
        <taxon>Glomerellales</taxon>
        <taxon>Glomerellaceae</taxon>
        <taxon>Colletotrichum</taxon>
        <taxon>Colletotrichum graminicola species complex</taxon>
    </lineage>
</organism>
<proteinExistence type="predicted"/>